<protein>
    <submittedName>
        <fullName evidence="2">Uncharacterized protein</fullName>
    </submittedName>
</protein>
<evidence type="ECO:0000313" key="3">
    <source>
        <dbReference type="Proteomes" id="UP001295684"/>
    </source>
</evidence>
<keyword evidence="1" id="KW-0812">Transmembrane</keyword>
<dbReference type="EMBL" id="CAMPGE010018009">
    <property type="protein sequence ID" value="CAI2376449.1"/>
    <property type="molecule type" value="Genomic_DNA"/>
</dbReference>
<reference evidence="2" key="1">
    <citation type="submission" date="2023-07" db="EMBL/GenBank/DDBJ databases">
        <authorList>
            <consortium name="AG Swart"/>
            <person name="Singh M."/>
            <person name="Singh A."/>
            <person name="Seah K."/>
            <person name="Emmerich C."/>
        </authorList>
    </citation>
    <scope>NUCLEOTIDE SEQUENCE</scope>
    <source>
        <strain evidence="2">DP1</strain>
    </source>
</reference>
<dbReference type="Proteomes" id="UP001295684">
    <property type="component" value="Unassembled WGS sequence"/>
</dbReference>
<keyword evidence="1" id="KW-1133">Transmembrane helix</keyword>
<proteinExistence type="predicted"/>
<gene>
    <name evidence="2" type="ORF">ECRASSUSDP1_LOCUS17819</name>
</gene>
<name>A0AAD1XPJ6_EUPCR</name>
<feature type="transmembrane region" description="Helical" evidence="1">
    <location>
        <begin position="57"/>
        <end position="76"/>
    </location>
</feature>
<accession>A0AAD1XPJ6</accession>
<comment type="caution">
    <text evidence="2">The sequence shown here is derived from an EMBL/GenBank/DDBJ whole genome shotgun (WGS) entry which is preliminary data.</text>
</comment>
<keyword evidence="3" id="KW-1185">Reference proteome</keyword>
<evidence type="ECO:0000313" key="2">
    <source>
        <dbReference type="EMBL" id="CAI2376449.1"/>
    </source>
</evidence>
<sequence>MDSVRLNERQTYSKEKDIISGIYSGIAGADSNLSNSCLKKMLIKGHRKDMRFLRRHVFVLSYLCVGYGIHYSAYSWNFNWKHPTDVKKILRTLKPRAISDFLIISDKLIPAGLPLNNFKKFSMDLLEFSAYTLKECQIEGLDLSTKQFKKIVQCCRWIKFIDFQRCAIHFDGITLNNTLEYKTEMICFNSIEEQTTGEVGNDSSTRLLSIESFKNLITSISECGLKKSLKRLSLGQCELKQVQVLTSLEELNLYNLKISFFSIPEDKHRNLLLDPKTSNPDETLPLLNKKKCIIQ</sequence>
<dbReference type="AlphaFoldDB" id="A0AAD1XPJ6"/>
<organism evidence="2 3">
    <name type="scientific">Euplotes crassus</name>
    <dbReference type="NCBI Taxonomy" id="5936"/>
    <lineage>
        <taxon>Eukaryota</taxon>
        <taxon>Sar</taxon>
        <taxon>Alveolata</taxon>
        <taxon>Ciliophora</taxon>
        <taxon>Intramacronucleata</taxon>
        <taxon>Spirotrichea</taxon>
        <taxon>Hypotrichia</taxon>
        <taxon>Euplotida</taxon>
        <taxon>Euplotidae</taxon>
        <taxon>Moneuplotes</taxon>
    </lineage>
</organism>
<evidence type="ECO:0000256" key="1">
    <source>
        <dbReference type="SAM" id="Phobius"/>
    </source>
</evidence>
<keyword evidence="1" id="KW-0472">Membrane</keyword>
<dbReference type="SUPFAM" id="SSF52075">
    <property type="entry name" value="Outer arm dynein light chain 1"/>
    <property type="match status" value="1"/>
</dbReference>